<keyword evidence="2" id="KW-0812">Transmembrane</keyword>
<comment type="caution">
    <text evidence="3">The sequence shown here is derived from an EMBL/GenBank/DDBJ whole genome shotgun (WGS) entry which is preliminary data.</text>
</comment>
<feature type="compositionally biased region" description="Polar residues" evidence="1">
    <location>
        <begin position="254"/>
        <end position="267"/>
    </location>
</feature>
<accession>A0A5C5X1W9</accession>
<evidence type="ECO:0000313" key="3">
    <source>
        <dbReference type="EMBL" id="TWT56251.1"/>
    </source>
</evidence>
<keyword evidence="4" id="KW-1185">Reference proteome</keyword>
<reference evidence="3 4" key="1">
    <citation type="submission" date="2019-02" db="EMBL/GenBank/DDBJ databases">
        <title>Deep-cultivation of Planctomycetes and their phenomic and genomic characterization uncovers novel biology.</title>
        <authorList>
            <person name="Wiegand S."/>
            <person name="Jogler M."/>
            <person name="Boedeker C."/>
            <person name="Pinto D."/>
            <person name="Vollmers J."/>
            <person name="Rivas-Marin E."/>
            <person name="Kohn T."/>
            <person name="Peeters S.H."/>
            <person name="Heuer A."/>
            <person name="Rast P."/>
            <person name="Oberbeckmann S."/>
            <person name="Bunk B."/>
            <person name="Jeske O."/>
            <person name="Meyerdierks A."/>
            <person name="Storesund J.E."/>
            <person name="Kallscheuer N."/>
            <person name="Luecker S."/>
            <person name="Lage O.M."/>
            <person name="Pohl T."/>
            <person name="Merkel B.J."/>
            <person name="Hornburger P."/>
            <person name="Mueller R.-W."/>
            <person name="Bruemmer F."/>
            <person name="Labrenz M."/>
            <person name="Spormann A.M."/>
            <person name="Op Den Camp H."/>
            <person name="Overmann J."/>
            <person name="Amann R."/>
            <person name="Jetten M.S.M."/>
            <person name="Mascher T."/>
            <person name="Medema M.H."/>
            <person name="Devos D.P."/>
            <person name="Kaster A.-K."/>
            <person name="Ovreas L."/>
            <person name="Rohde M."/>
            <person name="Galperin M.Y."/>
            <person name="Jogler C."/>
        </authorList>
    </citation>
    <scope>NUCLEOTIDE SEQUENCE [LARGE SCALE GENOMIC DNA]</scope>
    <source>
        <strain evidence="3 4">CA85</strain>
    </source>
</reference>
<gene>
    <name evidence="3" type="ORF">CA85_44330</name>
</gene>
<evidence type="ECO:0000256" key="1">
    <source>
        <dbReference type="SAM" id="MobiDB-lite"/>
    </source>
</evidence>
<dbReference type="AlphaFoldDB" id="A0A5C5X1W9"/>
<name>A0A5C5X1W9_9BACT</name>
<protein>
    <submittedName>
        <fullName evidence="3">Uncharacterized protein</fullName>
    </submittedName>
</protein>
<dbReference type="Proteomes" id="UP000318053">
    <property type="component" value="Unassembled WGS sequence"/>
</dbReference>
<organism evidence="3 4">
    <name type="scientific">Allorhodopirellula solitaria</name>
    <dbReference type="NCBI Taxonomy" id="2527987"/>
    <lineage>
        <taxon>Bacteria</taxon>
        <taxon>Pseudomonadati</taxon>
        <taxon>Planctomycetota</taxon>
        <taxon>Planctomycetia</taxon>
        <taxon>Pirellulales</taxon>
        <taxon>Pirellulaceae</taxon>
        <taxon>Allorhodopirellula</taxon>
    </lineage>
</organism>
<feature type="transmembrane region" description="Helical" evidence="2">
    <location>
        <begin position="322"/>
        <end position="343"/>
    </location>
</feature>
<sequence length="344" mass="37593">MGFHKDMAYWTESKWAVISSSANQSQRLEQRLPFALIGAGTHCDLQLPVQDGLKTAYFACCFDDRIEVWPLCAIAFPVWGVIPSEIEVLLGHLRLRFERTGRPGGSNEGANNTNEEGAIENANSFASDVELTMAWNQKSVTKKIARTVTILGSQHPSVWRTHGRGMQACDHAIICTQNRVWLVDLQPAPQPGLPRSAYELLPNQQYYQIGDMRFSLGPATTESQPSLARRRHQLSVSQAAARSQVAVGHDTAEQKSTTAAGMTTTGVESGPAVTTAEQVIATNAPATNTASRAGLDCPETFTSHLTGRLVSINHSRFTRAKLLKIAASSVTFVAVIVFLTWLFR</sequence>
<dbReference type="EMBL" id="SJPK01000015">
    <property type="protein sequence ID" value="TWT56251.1"/>
    <property type="molecule type" value="Genomic_DNA"/>
</dbReference>
<feature type="region of interest" description="Disordered" evidence="1">
    <location>
        <begin position="245"/>
        <end position="268"/>
    </location>
</feature>
<keyword evidence="2" id="KW-0472">Membrane</keyword>
<evidence type="ECO:0000313" key="4">
    <source>
        <dbReference type="Proteomes" id="UP000318053"/>
    </source>
</evidence>
<dbReference type="OrthoDB" id="287201at2"/>
<dbReference type="RefSeq" id="WP_146393271.1">
    <property type="nucleotide sequence ID" value="NZ_SJPK01000015.1"/>
</dbReference>
<evidence type="ECO:0000256" key="2">
    <source>
        <dbReference type="SAM" id="Phobius"/>
    </source>
</evidence>
<keyword evidence="2" id="KW-1133">Transmembrane helix</keyword>
<proteinExistence type="predicted"/>